<dbReference type="RefSeq" id="WP_184224538.1">
    <property type="nucleotide sequence ID" value="NZ_JACHIP010000056.1"/>
</dbReference>
<sequence length="94" mass="11306">MSRSYRKPYTAVTGTKSAHADKKVAARGLRRRQNQWLYTLQDLEEGLIPHRLECAFNNTYDWGRDGRQHLVFPDCQDADRSDFMYRYWLKLHRK</sequence>
<dbReference type="EMBL" id="JACHIP010000056">
    <property type="protein sequence ID" value="MBB5061590.1"/>
    <property type="molecule type" value="Genomic_DNA"/>
</dbReference>
<dbReference type="AlphaFoldDB" id="A0A7W7ZKG7"/>
<reference evidence="1 2" key="1">
    <citation type="submission" date="2020-08" db="EMBL/GenBank/DDBJ databases">
        <title>Genomic Encyclopedia of Type Strains, Phase IV (KMG-V): Genome sequencing to study the core and pangenomes of soil and plant-associated prokaryotes.</title>
        <authorList>
            <person name="Whitman W."/>
        </authorList>
    </citation>
    <scope>NUCLEOTIDE SEQUENCE [LARGE SCALE GENOMIC DNA]</scope>
    <source>
        <strain evidence="1 2">M8UP14</strain>
    </source>
</reference>
<keyword evidence="2" id="KW-1185">Reference proteome</keyword>
<proteinExistence type="predicted"/>
<dbReference type="Proteomes" id="UP000540989">
    <property type="component" value="Unassembled WGS sequence"/>
</dbReference>
<evidence type="ECO:0000313" key="1">
    <source>
        <dbReference type="EMBL" id="MBB5061590.1"/>
    </source>
</evidence>
<name>A0A7W7ZKG7_9BACT</name>
<organism evidence="1 2">
    <name type="scientific">Granulicella aggregans</name>
    <dbReference type="NCBI Taxonomy" id="474949"/>
    <lineage>
        <taxon>Bacteria</taxon>
        <taxon>Pseudomonadati</taxon>
        <taxon>Acidobacteriota</taxon>
        <taxon>Terriglobia</taxon>
        <taxon>Terriglobales</taxon>
        <taxon>Acidobacteriaceae</taxon>
        <taxon>Granulicella</taxon>
    </lineage>
</organism>
<comment type="caution">
    <text evidence="1">The sequence shown here is derived from an EMBL/GenBank/DDBJ whole genome shotgun (WGS) entry which is preliminary data.</text>
</comment>
<gene>
    <name evidence="1" type="ORF">HDF16_006326</name>
</gene>
<protein>
    <submittedName>
        <fullName evidence="1">Uncharacterized protein</fullName>
    </submittedName>
</protein>
<accession>A0A7W7ZKG7</accession>
<evidence type="ECO:0000313" key="2">
    <source>
        <dbReference type="Proteomes" id="UP000540989"/>
    </source>
</evidence>